<dbReference type="InterPro" id="IPR006293">
    <property type="entry name" value="DNA_helicase_ATP-dep_RecQ_bac"/>
</dbReference>
<dbReference type="GO" id="GO:0009432">
    <property type="term" value="P:SOS response"/>
    <property type="evidence" value="ECO:0007669"/>
    <property type="project" value="UniProtKB-UniRule"/>
</dbReference>
<proteinExistence type="inferred from homology"/>
<dbReference type="SUPFAM" id="SSF52540">
    <property type="entry name" value="P-loop containing nucleoside triphosphate hydrolases"/>
    <property type="match status" value="1"/>
</dbReference>
<dbReference type="Gene3D" id="1.10.10.10">
    <property type="entry name" value="Winged helix-like DNA-binding domain superfamily/Winged helix DNA-binding domain"/>
    <property type="match status" value="1"/>
</dbReference>
<gene>
    <name evidence="20" type="ORF">SAMN04515656_11632</name>
</gene>
<dbReference type="EMBL" id="FNRK01000016">
    <property type="protein sequence ID" value="SEA61439.1"/>
    <property type="molecule type" value="Genomic_DNA"/>
</dbReference>
<sequence>MTVQSKEQILKHYFGYDAFRPGQAVLIDAVLSGRDALGIMPTGAGKSLCYQIPALMLPGLTLVISPLISLMKDQVGALVQNGIPAACLNSSLSNEEYRQALEDVDSGTCRLLYIAPERLMAQDFMAFIADQTVSMITVDEAHCISQWGQDFRPAYLAIPDFIQSFEARPVVSAYTATATAQVQEDIATLLNLAEPKRLVTGFDRPNLNFEVHHPDKKLPELLRLVDKRRDKSGIIYCATRKLVEQVAEALVADGVPAVPYHAGLSDEVRRRNQDAFIYDKKPVVVATNAFGMGIDKSNVSYVIHYNMPGDIESYYQEAGRAGRDGEPADCILLYSPQDVRTQQFFIAHSFTESGDADPQALRALDEERLKTMTFYCHTEDCLRGYMLRYFGEEAPAECGHCGNCNAEKETLDMTVPAQKIFSCIIRTGSRFGAKMVIDVLRGSRSKRLSDLGFDTLSTYGIMAENSETRLRQIIRSLTGLGYIVVEEGQFPVLRLSQRARPILKGEERLTLTLPVERKISRAKDRKKGKRRGSTDALHPELFEILRDLRNQLAEEQSVPAYVIFSNATLTDMCAVLPTTTEAFLSVSGVGQVKCERYGDAFMAAIRDWKQNGESPS</sequence>
<organism evidence="20 21">
    <name type="scientific">Eubacterium aggregans</name>
    <dbReference type="NCBI Taxonomy" id="81409"/>
    <lineage>
        <taxon>Bacteria</taxon>
        <taxon>Bacillati</taxon>
        <taxon>Bacillota</taxon>
        <taxon>Clostridia</taxon>
        <taxon>Eubacteriales</taxon>
        <taxon>Eubacteriaceae</taxon>
        <taxon>Eubacterium</taxon>
    </lineage>
</organism>
<evidence type="ECO:0000256" key="12">
    <source>
        <dbReference type="ARBA" id="ARBA00023172"/>
    </source>
</evidence>
<evidence type="ECO:0000256" key="15">
    <source>
        <dbReference type="ARBA" id="ARBA00034617"/>
    </source>
</evidence>
<keyword evidence="21" id="KW-1185">Reference proteome</keyword>
<feature type="domain" description="Helicase ATP-binding" evidence="18">
    <location>
        <begin position="27"/>
        <end position="196"/>
    </location>
</feature>
<dbReference type="GO" id="GO:0030894">
    <property type="term" value="C:replisome"/>
    <property type="evidence" value="ECO:0007669"/>
    <property type="project" value="TreeGrafter"/>
</dbReference>
<dbReference type="GO" id="GO:0006281">
    <property type="term" value="P:DNA repair"/>
    <property type="evidence" value="ECO:0007669"/>
    <property type="project" value="UniProtKB-KW"/>
</dbReference>
<evidence type="ECO:0000256" key="1">
    <source>
        <dbReference type="ARBA" id="ARBA00001946"/>
    </source>
</evidence>
<dbReference type="InterPro" id="IPR002121">
    <property type="entry name" value="HRDC_dom"/>
</dbReference>
<keyword evidence="8 20" id="KW-0347">Helicase</keyword>
<dbReference type="Pfam" id="PF16124">
    <property type="entry name" value="RecQ_Zn_bind"/>
    <property type="match status" value="1"/>
</dbReference>
<keyword evidence="14" id="KW-0413">Isomerase</keyword>
<evidence type="ECO:0000256" key="16">
    <source>
        <dbReference type="NCBIfam" id="TIGR01389"/>
    </source>
</evidence>
<dbReference type="SMART" id="SM00487">
    <property type="entry name" value="DEXDc"/>
    <property type="match status" value="1"/>
</dbReference>
<keyword evidence="11" id="KW-0238">DNA-binding</keyword>
<dbReference type="Gene3D" id="3.40.50.300">
    <property type="entry name" value="P-loop containing nucleotide triphosphate hydrolases"/>
    <property type="match status" value="2"/>
</dbReference>
<dbReference type="AlphaFoldDB" id="A0A1H4CM88"/>
<evidence type="ECO:0000256" key="2">
    <source>
        <dbReference type="ARBA" id="ARBA00001947"/>
    </source>
</evidence>
<reference evidence="20 21" key="1">
    <citation type="submission" date="2016-10" db="EMBL/GenBank/DDBJ databases">
        <authorList>
            <person name="de Groot N.N."/>
        </authorList>
    </citation>
    <scope>NUCLEOTIDE SEQUENCE [LARGE SCALE GENOMIC DNA]</scope>
    <source>
        <strain evidence="20 21">SR12</strain>
    </source>
</reference>
<keyword evidence="7" id="KW-0378">Hydrolase</keyword>
<keyword evidence="13" id="KW-0234">DNA repair</keyword>
<dbReference type="Pfam" id="PF09382">
    <property type="entry name" value="RQC"/>
    <property type="match status" value="1"/>
</dbReference>
<dbReference type="Proteomes" id="UP000199394">
    <property type="component" value="Unassembled WGS sequence"/>
</dbReference>
<dbReference type="EC" id="5.6.2.4" evidence="16"/>
<dbReference type="SMART" id="SM00956">
    <property type="entry name" value="RQC"/>
    <property type="match status" value="1"/>
</dbReference>
<dbReference type="NCBIfam" id="TIGR01389">
    <property type="entry name" value="recQ"/>
    <property type="match status" value="1"/>
</dbReference>
<dbReference type="Pfam" id="PF00271">
    <property type="entry name" value="Helicase_C"/>
    <property type="match status" value="1"/>
</dbReference>
<evidence type="ECO:0000256" key="4">
    <source>
        <dbReference type="ARBA" id="ARBA00022723"/>
    </source>
</evidence>
<name>A0A1H4CM88_9FIRM</name>
<keyword evidence="9" id="KW-0862">Zinc</keyword>
<evidence type="ECO:0000259" key="18">
    <source>
        <dbReference type="PROSITE" id="PS51192"/>
    </source>
</evidence>
<dbReference type="InterPro" id="IPR011545">
    <property type="entry name" value="DEAD/DEAH_box_helicase_dom"/>
</dbReference>
<dbReference type="Pfam" id="PF00270">
    <property type="entry name" value="DEAD"/>
    <property type="match status" value="1"/>
</dbReference>
<dbReference type="InterPro" id="IPR018982">
    <property type="entry name" value="RQC_domain"/>
</dbReference>
<dbReference type="STRING" id="81409.SAMN04515656_11632"/>
<dbReference type="SMART" id="SM00490">
    <property type="entry name" value="HELICc"/>
    <property type="match status" value="1"/>
</dbReference>
<dbReference type="GO" id="GO:0005737">
    <property type="term" value="C:cytoplasm"/>
    <property type="evidence" value="ECO:0007669"/>
    <property type="project" value="TreeGrafter"/>
</dbReference>
<evidence type="ECO:0000256" key="6">
    <source>
        <dbReference type="ARBA" id="ARBA00022763"/>
    </source>
</evidence>
<dbReference type="GO" id="GO:0043138">
    <property type="term" value="F:3'-5' DNA helicase activity"/>
    <property type="evidence" value="ECO:0007669"/>
    <property type="project" value="UniProtKB-EC"/>
</dbReference>
<dbReference type="GO" id="GO:0005524">
    <property type="term" value="F:ATP binding"/>
    <property type="evidence" value="ECO:0007669"/>
    <property type="project" value="UniProtKB-KW"/>
</dbReference>
<evidence type="ECO:0000313" key="21">
    <source>
        <dbReference type="Proteomes" id="UP000199394"/>
    </source>
</evidence>
<dbReference type="InterPro" id="IPR036388">
    <property type="entry name" value="WH-like_DNA-bd_sf"/>
</dbReference>
<dbReference type="NCBIfam" id="TIGR00614">
    <property type="entry name" value="recQ_fam"/>
    <property type="match status" value="1"/>
</dbReference>
<dbReference type="SUPFAM" id="SSF46785">
    <property type="entry name" value="Winged helix' DNA-binding domain"/>
    <property type="match status" value="1"/>
</dbReference>
<dbReference type="GO" id="GO:0006310">
    <property type="term" value="P:DNA recombination"/>
    <property type="evidence" value="ECO:0007669"/>
    <property type="project" value="UniProtKB-UniRule"/>
</dbReference>
<dbReference type="GO" id="GO:0043590">
    <property type="term" value="C:bacterial nucleoid"/>
    <property type="evidence" value="ECO:0007669"/>
    <property type="project" value="TreeGrafter"/>
</dbReference>
<dbReference type="InterPro" id="IPR004589">
    <property type="entry name" value="DNA_helicase_ATP-dep_RecQ"/>
</dbReference>
<evidence type="ECO:0000256" key="9">
    <source>
        <dbReference type="ARBA" id="ARBA00022833"/>
    </source>
</evidence>
<dbReference type="OrthoDB" id="9763310at2"/>
<keyword evidence="4" id="KW-0479">Metal-binding</keyword>
<evidence type="ECO:0000259" key="17">
    <source>
        <dbReference type="PROSITE" id="PS50967"/>
    </source>
</evidence>
<dbReference type="GO" id="GO:0003677">
    <property type="term" value="F:DNA binding"/>
    <property type="evidence" value="ECO:0007669"/>
    <property type="project" value="UniProtKB-KW"/>
</dbReference>
<feature type="domain" description="Helicase C-terminal" evidence="19">
    <location>
        <begin position="217"/>
        <end position="365"/>
    </location>
</feature>
<keyword evidence="10" id="KW-0067">ATP-binding</keyword>
<dbReference type="PANTHER" id="PTHR13710:SF105">
    <property type="entry name" value="ATP-DEPENDENT DNA HELICASE Q1"/>
    <property type="match status" value="1"/>
</dbReference>
<dbReference type="InterPro" id="IPR044876">
    <property type="entry name" value="HRDC_dom_sf"/>
</dbReference>
<dbReference type="SUPFAM" id="SSF47819">
    <property type="entry name" value="HRDC-like"/>
    <property type="match status" value="1"/>
</dbReference>
<dbReference type="SMART" id="SM00341">
    <property type="entry name" value="HRDC"/>
    <property type="match status" value="1"/>
</dbReference>
<dbReference type="PROSITE" id="PS51192">
    <property type="entry name" value="HELICASE_ATP_BIND_1"/>
    <property type="match status" value="1"/>
</dbReference>
<dbReference type="InterPro" id="IPR027417">
    <property type="entry name" value="P-loop_NTPase"/>
</dbReference>
<dbReference type="Pfam" id="PF00570">
    <property type="entry name" value="HRDC"/>
    <property type="match status" value="1"/>
</dbReference>
<dbReference type="InterPro" id="IPR001650">
    <property type="entry name" value="Helicase_C-like"/>
</dbReference>
<dbReference type="InterPro" id="IPR036390">
    <property type="entry name" value="WH_DNA-bd_sf"/>
</dbReference>
<dbReference type="GO" id="GO:0046872">
    <property type="term" value="F:metal ion binding"/>
    <property type="evidence" value="ECO:0007669"/>
    <property type="project" value="UniProtKB-KW"/>
</dbReference>
<accession>A0A1H4CM88</accession>
<evidence type="ECO:0000256" key="8">
    <source>
        <dbReference type="ARBA" id="ARBA00022806"/>
    </source>
</evidence>
<comment type="cofactor">
    <cofactor evidence="1">
        <name>Mg(2+)</name>
        <dbReference type="ChEBI" id="CHEBI:18420"/>
    </cofactor>
</comment>
<evidence type="ECO:0000313" key="20">
    <source>
        <dbReference type="EMBL" id="SEA61439.1"/>
    </source>
</evidence>
<comment type="catalytic activity">
    <reaction evidence="15">
        <text>Couples ATP hydrolysis with the unwinding of duplex DNA by translocating in the 3'-5' direction.</text>
        <dbReference type="EC" id="5.6.2.4"/>
    </reaction>
</comment>
<feature type="domain" description="HRDC" evidence="17">
    <location>
        <begin position="535"/>
        <end position="615"/>
    </location>
</feature>
<dbReference type="GO" id="GO:0009378">
    <property type="term" value="F:four-way junction helicase activity"/>
    <property type="evidence" value="ECO:0007669"/>
    <property type="project" value="TreeGrafter"/>
</dbReference>
<evidence type="ECO:0000256" key="14">
    <source>
        <dbReference type="ARBA" id="ARBA00023235"/>
    </source>
</evidence>
<dbReference type="PROSITE" id="PS50967">
    <property type="entry name" value="HRDC"/>
    <property type="match status" value="1"/>
</dbReference>
<keyword evidence="12" id="KW-0233">DNA recombination</keyword>
<protein>
    <recommendedName>
        <fullName evidence="16">DNA helicase RecQ</fullName>
        <ecNumber evidence="16">5.6.2.4</ecNumber>
    </recommendedName>
</protein>
<evidence type="ECO:0000259" key="19">
    <source>
        <dbReference type="PROSITE" id="PS51194"/>
    </source>
</evidence>
<dbReference type="FunFam" id="3.40.50.300:FF:000296">
    <property type="entry name" value="ATP-dependent DNA helicase RecQ"/>
    <property type="match status" value="1"/>
</dbReference>
<evidence type="ECO:0000256" key="3">
    <source>
        <dbReference type="ARBA" id="ARBA00005446"/>
    </source>
</evidence>
<evidence type="ECO:0000256" key="13">
    <source>
        <dbReference type="ARBA" id="ARBA00023204"/>
    </source>
</evidence>
<dbReference type="InterPro" id="IPR032284">
    <property type="entry name" value="RecQ_Zn-bd"/>
</dbReference>
<keyword evidence="5" id="KW-0547">Nucleotide-binding</keyword>
<evidence type="ECO:0000256" key="11">
    <source>
        <dbReference type="ARBA" id="ARBA00023125"/>
    </source>
</evidence>
<dbReference type="Gene3D" id="1.10.150.80">
    <property type="entry name" value="HRDC domain"/>
    <property type="match status" value="1"/>
</dbReference>
<evidence type="ECO:0000256" key="10">
    <source>
        <dbReference type="ARBA" id="ARBA00022840"/>
    </source>
</evidence>
<dbReference type="CDD" id="cd18794">
    <property type="entry name" value="SF2_C_RecQ"/>
    <property type="match status" value="1"/>
</dbReference>
<comment type="cofactor">
    <cofactor evidence="2">
        <name>Zn(2+)</name>
        <dbReference type="ChEBI" id="CHEBI:29105"/>
    </cofactor>
</comment>
<dbReference type="GO" id="GO:0016787">
    <property type="term" value="F:hydrolase activity"/>
    <property type="evidence" value="ECO:0007669"/>
    <property type="project" value="UniProtKB-KW"/>
</dbReference>
<keyword evidence="6" id="KW-0227">DNA damage</keyword>
<dbReference type="InterPro" id="IPR014001">
    <property type="entry name" value="Helicase_ATP-bd"/>
</dbReference>
<dbReference type="CDD" id="cd17920">
    <property type="entry name" value="DEXHc_RecQ"/>
    <property type="match status" value="1"/>
</dbReference>
<comment type="similarity">
    <text evidence="3">Belongs to the helicase family. RecQ subfamily.</text>
</comment>
<evidence type="ECO:0000256" key="5">
    <source>
        <dbReference type="ARBA" id="ARBA00022741"/>
    </source>
</evidence>
<dbReference type="PANTHER" id="PTHR13710">
    <property type="entry name" value="DNA HELICASE RECQ FAMILY MEMBER"/>
    <property type="match status" value="1"/>
</dbReference>
<dbReference type="InterPro" id="IPR010997">
    <property type="entry name" value="HRDC-like_sf"/>
</dbReference>
<dbReference type="GO" id="GO:0006260">
    <property type="term" value="P:DNA replication"/>
    <property type="evidence" value="ECO:0007669"/>
    <property type="project" value="InterPro"/>
</dbReference>
<evidence type="ECO:0000256" key="7">
    <source>
        <dbReference type="ARBA" id="ARBA00022801"/>
    </source>
</evidence>
<dbReference type="RefSeq" id="WP_090308253.1">
    <property type="nucleotide sequence ID" value="NZ_FNRK01000016.1"/>
</dbReference>
<dbReference type="PROSITE" id="PS51194">
    <property type="entry name" value="HELICASE_CTER"/>
    <property type="match status" value="1"/>
</dbReference>